<keyword evidence="2" id="KW-0456">Lyase</keyword>
<dbReference type="EC" id="4.99.1.12" evidence="2"/>
<sequence>MTRTAWIDAGNGAAGDMLLAASVDAGASLEAVRAALASLPLTGGDRIDLRIREVRRHGLRAGYAEVRATPSTVHRTPGDVRSLLAGSAAPSDAVRFATSVFDRLARAEAAVHGVDVEQVHFHEVGALDSIADVLGVAVAFGELGLLDARARVVASPVALGSGSVRAAHGRLPVPAPAVLRIVAEAGIPIASHPARFELCTPTGAALIAEIADEWGPLPASTVSAVGVGAGTADPAEHPNTLRLVLGDRREATTGDPAPWRREELLTVETTVDDLDPRRWPDVLESLHDTGALDAWLTPVLMRKGRPGHVLTVLVAPAVLDAVVVRIFEVTSTLGVRVRGVERRSLHRDEIRVDLGSGAVAVKRGLLAGRVVTVQPEYREIRELAERTGLPVDELLDLARTTARAEGTGPRPPGEPGPGAGPGPGDQP</sequence>
<feature type="region of interest" description="Disordered" evidence="3">
    <location>
        <begin position="398"/>
        <end position="427"/>
    </location>
</feature>
<organism evidence="4 5">
    <name type="scientific">Pseudonocardia parietis</name>
    <dbReference type="NCBI Taxonomy" id="570936"/>
    <lineage>
        <taxon>Bacteria</taxon>
        <taxon>Bacillati</taxon>
        <taxon>Actinomycetota</taxon>
        <taxon>Actinomycetes</taxon>
        <taxon>Pseudonocardiales</taxon>
        <taxon>Pseudonocardiaceae</taxon>
        <taxon>Pseudonocardia</taxon>
    </lineage>
</organism>
<evidence type="ECO:0000256" key="2">
    <source>
        <dbReference type="HAMAP-Rule" id="MF_01074"/>
    </source>
</evidence>
<dbReference type="Pfam" id="PF01969">
    <property type="entry name" value="Ni_insertion"/>
    <property type="match status" value="1"/>
</dbReference>
<dbReference type="InterPro" id="IPR002822">
    <property type="entry name" value="Ni_insertion"/>
</dbReference>
<dbReference type="Proteomes" id="UP001519295">
    <property type="component" value="Unassembled WGS sequence"/>
</dbReference>
<name>A0ABS4VV71_9PSEU</name>
<dbReference type="NCBIfam" id="TIGR00299">
    <property type="entry name" value="nickel pincer cofactor biosynthesis protein LarC"/>
    <property type="match status" value="1"/>
</dbReference>
<accession>A0ABS4VV71</accession>
<comment type="function">
    <text evidence="2">Involved in the biosynthesis of a nickel-pincer cofactor ((SCS)Ni(II) pincer complex). Binds Ni(2+), and functions in nickel delivery to pyridinium-3,5-bisthiocarboxylic acid mononucleotide (P2TMN), to form the mature cofactor. Is thus probably required for the activation of nickel-pincer cofactor-dependent enzymes.</text>
</comment>
<dbReference type="RefSeq" id="WP_210027997.1">
    <property type="nucleotide sequence ID" value="NZ_JAGINU010000001.1"/>
</dbReference>
<protein>
    <recommendedName>
        <fullName evidence="2">Pyridinium-3,5-bisthiocarboxylic acid mononucleotide nickel insertion protein</fullName>
        <shortName evidence="2">P2TMN nickel insertion protein</shortName>
        <ecNumber evidence="2">4.99.1.12</ecNumber>
    </recommendedName>
    <alternativeName>
        <fullName evidence="2">Nickel-pincer cofactor biosynthesis protein LarC</fullName>
    </alternativeName>
</protein>
<keyword evidence="1 2" id="KW-0533">Nickel</keyword>
<gene>
    <name evidence="2" type="primary">larC</name>
    <name evidence="4" type="ORF">JOF36_003511</name>
</gene>
<comment type="catalytic activity">
    <reaction evidence="2">
        <text>Ni(II)-pyridinium-3,5-bisthiocarboxylate mononucleotide = pyridinium-3,5-bisthiocarboxylate mononucleotide + Ni(2+)</text>
        <dbReference type="Rhea" id="RHEA:54784"/>
        <dbReference type="ChEBI" id="CHEBI:49786"/>
        <dbReference type="ChEBI" id="CHEBI:137372"/>
        <dbReference type="ChEBI" id="CHEBI:137373"/>
        <dbReference type="EC" id="4.99.1.12"/>
    </reaction>
</comment>
<comment type="caution">
    <text evidence="4">The sequence shown here is derived from an EMBL/GenBank/DDBJ whole genome shotgun (WGS) entry which is preliminary data.</text>
</comment>
<keyword evidence="5" id="KW-1185">Reference proteome</keyword>
<dbReference type="PANTHER" id="PTHR36566">
    <property type="entry name" value="NICKEL INSERTION PROTEIN-RELATED"/>
    <property type="match status" value="1"/>
</dbReference>
<evidence type="ECO:0000256" key="1">
    <source>
        <dbReference type="ARBA" id="ARBA00022596"/>
    </source>
</evidence>
<reference evidence="4 5" key="1">
    <citation type="submission" date="2021-03" db="EMBL/GenBank/DDBJ databases">
        <title>Sequencing the genomes of 1000 actinobacteria strains.</title>
        <authorList>
            <person name="Klenk H.-P."/>
        </authorList>
    </citation>
    <scope>NUCLEOTIDE SEQUENCE [LARGE SCALE GENOMIC DNA]</scope>
    <source>
        <strain evidence="4 5">DSM 45256</strain>
    </source>
</reference>
<dbReference type="PANTHER" id="PTHR36566:SF1">
    <property type="entry name" value="PYRIDINIUM-3,5-BISTHIOCARBOXYLIC ACID MONONUCLEOTIDE NICKEL INSERTION PROTEIN"/>
    <property type="match status" value="1"/>
</dbReference>
<evidence type="ECO:0000313" key="4">
    <source>
        <dbReference type="EMBL" id="MBP2367815.1"/>
    </source>
</evidence>
<dbReference type="EMBL" id="JAGINU010000001">
    <property type="protein sequence ID" value="MBP2367815.1"/>
    <property type="molecule type" value="Genomic_DNA"/>
</dbReference>
<evidence type="ECO:0000256" key="3">
    <source>
        <dbReference type="SAM" id="MobiDB-lite"/>
    </source>
</evidence>
<feature type="compositionally biased region" description="Pro residues" evidence="3">
    <location>
        <begin position="409"/>
        <end position="427"/>
    </location>
</feature>
<dbReference type="Gene3D" id="3.30.70.1380">
    <property type="entry name" value="Transcriptional regulatory protein pf0864 domain like"/>
    <property type="match status" value="1"/>
</dbReference>
<proteinExistence type="inferred from homology"/>
<dbReference type="HAMAP" id="MF_01074">
    <property type="entry name" value="LarC"/>
    <property type="match status" value="1"/>
</dbReference>
<comment type="similarity">
    <text evidence="2">Belongs to the LarC family.</text>
</comment>
<evidence type="ECO:0000313" key="5">
    <source>
        <dbReference type="Proteomes" id="UP001519295"/>
    </source>
</evidence>
<dbReference type="Gene3D" id="3.10.20.300">
    <property type="entry name" value="mk0293 like domain"/>
    <property type="match status" value="1"/>
</dbReference>